<accession>A0A0C2CB80</accession>
<dbReference type="OrthoDB" id="5872039at2759"/>
<dbReference type="AlphaFoldDB" id="A0A0C2CB80"/>
<gene>
    <name evidence="1" type="ORF">ANCDUO_16304</name>
</gene>
<organism evidence="1 2">
    <name type="scientific">Ancylostoma duodenale</name>
    <dbReference type="NCBI Taxonomy" id="51022"/>
    <lineage>
        <taxon>Eukaryota</taxon>
        <taxon>Metazoa</taxon>
        <taxon>Ecdysozoa</taxon>
        <taxon>Nematoda</taxon>
        <taxon>Chromadorea</taxon>
        <taxon>Rhabditida</taxon>
        <taxon>Rhabditina</taxon>
        <taxon>Rhabditomorpha</taxon>
        <taxon>Strongyloidea</taxon>
        <taxon>Ancylostomatidae</taxon>
        <taxon>Ancylostomatinae</taxon>
        <taxon>Ancylostoma</taxon>
    </lineage>
</organism>
<protein>
    <submittedName>
        <fullName evidence="1">Uncharacterized protein</fullName>
    </submittedName>
</protein>
<evidence type="ECO:0000313" key="2">
    <source>
        <dbReference type="Proteomes" id="UP000054047"/>
    </source>
</evidence>
<keyword evidence="2" id="KW-1185">Reference proteome</keyword>
<proteinExistence type="predicted"/>
<dbReference type="Proteomes" id="UP000054047">
    <property type="component" value="Unassembled WGS sequence"/>
</dbReference>
<reference evidence="1 2" key="1">
    <citation type="submission" date="2013-12" db="EMBL/GenBank/DDBJ databases">
        <title>Draft genome of the parsitic nematode Ancylostoma duodenale.</title>
        <authorList>
            <person name="Mitreva M."/>
        </authorList>
    </citation>
    <scope>NUCLEOTIDE SEQUENCE [LARGE SCALE GENOMIC DNA]</scope>
    <source>
        <strain evidence="1 2">Zhejiang</strain>
    </source>
</reference>
<dbReference type="EMBL" id="KN740914">
    <property type="protein sequence ID" value="KIH53563.1"/>
    <property type="molecule type" value="Genomic_DNA"/>
</dbReference>
<name>A0A0C2CB80_9BILA</name>
<sequence length="70" mass="7988">MHIYPASIYFLTVMPNRMSQFLATERILQHSPIGLRLSRLDEELGADLREHGLAGVNVMTYTIEKKLTAE</sequence>
<evidence type="ECO:0000313" key="1">
    <source>
        <dbReference type="EMBL" id="KIH53563.1"/>
    </source>
</evidence>